<evidence type="ECO:0000313" key="4">
    <source>
        <dbReference type="Proteomes" id="UP001303115"/>
    </source>
</evidence>
<comment type="caution">
    <text evidence="3">The sequence shown here is derived from an EMBL/GenBank/DDBJ whole genome shotgun (WGS) entry which is preliminary data.</text>
</comment>
<sequence>MAPIARMPILLPTPINLSTNPFPPPPTNTTPPTNGDPTGPNGLTETAPDDDDSDLRELTEKTRLLLNRDATAITIQAVLDERHHPMLWAERADELARAAREFYLQAVEGRRRRERTRMMWWGVCVVVVAAMGFGGWWFLCRGA</sequence>
<name>A0AAN6PFL4_9PEZI</name>
<organism evidence="3 4">
    <name type="scientific">Parachaetomium inaequale</name>
    <dbReference type="NCBI Taxonomy" id="2588326"/>
    <lineage>
        <taxon>Eukaryota</taxon>
        <taxon>Fungi</taxon>
        <taxon>Dikarya</taxon>
        <taxon>Ascomycota</taxon>
        <taxon>Pezizomycotina</taxon>
        <taxon>Sordariomycetes</taxon>
        <taxon>Sordariomycetidae</taxon>
        <taxon>Sordariales</taxon>
        <taxon>Chaetomiaceae</taxon>
        <taxon>Parachaetomium</taxon>
    </lineage>
</organism>
<evidence type="ECO:0000256" key="2">
    <source>
        <dbReference type="SAM" id="Phobius"/>
    </source>
</evidence>
<keyword evidence="2" id="KW-0472">Membrane</keyword>
<proteinExistence type="predicted"/>
<dbReference type="AlphaFoldDB" id="A0AAN6PFL4"/>
<protein>
    <submittedName>
        <fullName evidence="3">Uncharacterized protein</fullName>
    </submittedName>
</protein>
<keyword evidence="2" id="KW-1133">Transmembrane helix</keyword>
<keyword evidence="2" id="KW-0812">Transmembrane</keyword>
<keyword evidence="4" id="KW-1185">Reference proteome</keyword>
<evidence type="ECO:0000256" key="1">
    <source>
        <dbReference type="SAM" id="MobiDB-lite"/>
    </source>
</evidence>
<feature type="region of interest" description="Disordered" evidence="1">
    <location>
        <begin position="13"/>
        <end position="54"/>
    </location>
</feature>
<dbReference type="EMBL" id="MU854432">
    <property type="protein sequence ID" value="KAK4038341.1"/>
    <property type="molecule type" value="Genomic_DNA"/>
</dbReference>
<dbReference type="Proteomes" id="UP001303115">
    <property type="component" value="Unassembled WGS sequence"/>
</dbReference>
<accession>A0AAN6PFL4</accession>
<feature type="transmembrane region" description="Helical" evidence="2">
    <location>
        <begin position="118"/>
        <end position="139"/>
    </location>
</feature>
<feature type="compositionally biased region" description="Low complexity" evidence="1">
    <location>
        <begin position="30"/>
        <end position="42"/>
    </location>
</feature>
<gene>
    <name evidence="3" type="ORF">C8A01DRAFT_37728</name>
</gene>
<reference evidence="4" key="1">
    <citation type="journal article" date="2023" name="Mol. Phylogenet. Evol.">
        <title>Genome-scale phylogeny and comparative genomics of the fungal order Sordariales.</title>
        <authorList>
            <person name="Hensen N."/>
            <person name="Bonometti L."/>
            <person name="Westerberg I."/>
            <person name="Brannstrom I.O."/>
            <person name="Guillou S."/>
            <person name="Cros-Aarteil S."/>
            <person name="Calhoun S."/>
            <person name="Haridas S."/>
            <person name="Kuo A."/>
            <person name="Mondo S."/>
            <person name="Pangilinan J."/>
            <person name="Riley R."/>
            <person name="LaButti K."/>
            <person name="Andreopoulos B."/>
            <person name="Lipzen A."/>
            <person name="Chen C."/>
            <person name="Yan M."/>
            <person name="Daum C."/>
            <person name="Ng V."/>
            <person name="Clum A."/>
            <person name="Steindorff A."/>
            <person name="Ohm R.A."/>
            <person name="Martin F."/>
            <person name="Silar P."/>
            <person name="Natvig D.O."/>
            <person name="Lalanne C."/>
            <person name="Gautier V."/>
            <person name="Ament-Velasquez S.L."/>
            <person name="Kruys A."/>
            <person name="Hutchinson M.I."/>
            <person name="Powell A.J."/>
            <person name="Barry K."/>
            <person name="Miller A.N."/>
            <person name="Grigoriev I.V."/>
            <person name="Debuchy R."/>
            <person name="Gladieux P."/>
            <person name="Hiltunen Thoren M."/>
            <person name="Johannesson H."/>
        </authorList>
    </citation>
    <scope>NUCLEOTIDE SEQUENCE [LARGE SCALE GENOMIC DNA]</scope>
    <source>
        <strain evidence="4">CBS 284.82</strain>
    </source>
</reference>
<evidence type="ECO:0000313" key="3">
    <source>
        <dbReference type="EMBL" id="KAK4038341.1"/>
    </source>
</evidence>